<feature type="region of interest" description="Disordered" evidence="1">
    <location>
        <begin position="81"/>
        <end position="109"/>
    </location>
</feature>
<evidence type="ECO:0000313" key="2">
    <source>
        <dbReference type="EMBL" id="VDK32581.1"/>
    </source>
</evidence>
<dbReference type="STRING" id="60517.A0A0R3W2A1"/>
<evidence type="ECO:0000313" key="4">
    <source>
        <dbReference type="WBParaSite" id="TASK_0000392301-mRNA-1"/>
    </source>
</evidence>
<proteinExistence type="predicted"/>
<evidence type="ECO:0000256" key="1">
    <source>
        <dbReference type="SAM" id="MobiDB-lite"/>
    </source>
</evidence>
<accession>A0A0R3W2A1</accession>
<protein>
    <submittedName>
        <fullName evidence="2 4">Uncharacterized protein</fullName>
    </submittedName>
</protein>
<dbReference type="EMBL" id="UYRS01018319">
    <property type="protein sequence ID" value="VDK32581.1"/>
    <property type="molecule type" value="Genomic_DNA"/>
</dbReference>
<evidence type="ECO:0000313" key="3">
    <source>
        <dbReference type="Proteomes" id="UP000282613"/>
    </source>
</evidence>
<dbReference type="Proteomes" id="UP000282613">
    <property type="component" value="Unassembled WGS sequence"/>
</dbReference>
<gene>
    <name evidence="2" type="ORF">TASK_LOCUS3924</name>
</gene>
<feature type="compositionally biased region" description="Acidic residues" evidence="1">
    <location>
        <begin position="81"/>
        <end position="102"/>
    </location>
</feature>
<feature type="region of interest" description="Disordered" evidence="1">
    <location>
        <begin position="36"/>
        <end position="55"/>
    </location>
</feature>
<dbReference type="AlphaFoldDB" id="A0A0R3W2A1"/>
<dbReference type="OrthoDB" id="1875751at2759"/>
<reference evidence="2 3" key="2">
    <citation type="submission" date="2018-11" db="EMBL/GenBank/DDBJ databases">
        <authorList>
            <consortium name="Pathogen Informatics"/>
        </authorList>
    </citation>
    <scope>NUCLEOTIDE SEQUENCE [LARGE SCALE GENOMIC DNA]</scope>
</reference>
<keyword evidence="3" id="KW-1185">Reference proteome</keyword>
<name>A0A0R3W2A1_TAEAS</name>
<reference evidence="4" key="1">
    <citation type="submission" date="2017-02" db="UniProtKB">
        <authorList>
            <consortium name="WormBaseParasite"/>
        </authorList>
    </citation>
    <scope>IDENTIFICATION</scope>
</reference>
<organism evidence="4">
    <name type="scientific">Taenia asiatica</name>
    <name type="common">Asian tapeworm</name>
    <dbReference type="NCBI Taxonomy" id="60517"/>
    <lineage>
        <taxon>Eukaryota</taxon>
        <taxon>Metazoa</taxon>
        <taxon>Spiralia</taxon>
        <taxon>Lophotrochozoa</taxon>
        <taxon>Platyhelminthes</taxon>
        <taxon>Cestoda</taxon>
        <taxon>Eucestoda</taxon>
        <taxon>Cyclophyllidea</taxon>
        <taxon>Taeniidae</taxon>
        <taxon>Taenia</taxon>
    </lineage>
</organism>
<sequence length="109" mass="11452">MGINSTCANNETSLPPDVRMASTLVDAKMELTSCLSSDTSCASPSNRKSTSNNGPIGIGFVSGQIDDLNNGVADVTVMETEGQEDEEINETEVEEGEGDEEAVFPHEPG</sequence>
<dbReference type="WBParaSite" id="TASK_0000392301-mRNA-1">
    <property type="protein sequence ID" value="TASK_0000392301-mRNA-1"/>
    <property type="gene ID" value="TASK_0000392301"/>
</dbReference>
<feature type="compositionally biased region" description="Polar residues" evidence="1">
    <location>
        <begin position="36"/>
        <end position="54"/>
    </location>
</feature>